<name>A0ABQ6F6A1_9RHOO</name>
<dbReference type="Proteomes" id="UP001157167">
    <property type="component" value="Unassembled WGS sequence"/>
</dbReference>
<keyword evidence="5" id="KW-1185">Reference proteome</keyword>
<feature type="domain" description="DUF8187" evidence="3">
    <location>
        <begin position="50"/>
        <end position="244"/>
    </location>
</feature>
<evidence type="ECO:0008006" key="6">
    <source>
        <dbReference type="Google" id="ProtNLM"/>
    </source>
</evidence>
<gene>
    <name evidence="4" type="ORF">GCM10007933_02210</name>
</gene>
<sequence length="299" mass="30763">MWRQFAVRSRGGQPQQSEPKVHYKEIQLMKKSALLVAVALGTLSAGANAAVYSTTFEGLNGNFLINNFGTDMPGATPTLPDADRTFNVSLTNVNGKVTIEVPVAGIYDIYAKAGSSSVIDFDGVVGPDLGVAYAANTKIGTGPLAVTGVSTSLLEFNFNGTNATTLKLDGVSQAIPYTTGSLTVTGAAATSLFGTLLGLGGFLGGAVSGTVDILYQVYQDRIDFAIDETNLVGGSFENALLVLDNMPAGTIPGKGAGDRNGIIDGTFATNGVLYAVPEPASMALLGLGMAGLAAVRRRK</sequence>
<evidence type="ECO:0000259" key="2">
    <source>
        <dbReference type="Pfam" id="PF07589"/>
    </source>
</evidence>
<organism evidence="4 5">
    <name type="scientific">Zoogloea oryzae</name>
    <dbReference type="NCBI Taxonomy" id="310767"/>
    <lineage>
        <taxon>Bacteria</taxon>
        <taxon>Pseudomonadati</taxon>
        <taxon>Pseudomonadota</taxon>
        <taxon>Betaproteobacteria</taxon>
        <taxon>Rhodocyclales</taxon>
        <taxon>Zoogloeaceae</taxon>
        <taxon>Zoogloea</taxon>
    </lineage>
</organism>
<dbReference type="EMBL" id="BSPX01000002">
    <property type="protein sequence ID" value="GLT20769.1"/>
    <property type="molecule type" value="Genomic_DNA"/>
</dbReference>
<reference evidence="5" key="1">
    <citation type="journal article" date="2019" name="Int. J. Syst. Evol. Microbiol.">
        <title>The Global Catalogue of Microorganisms (GCM) 10K type strain sequencing project: providing services to taxonomists for standard genome sequencing and annotation.</title>
        <authorList>
            <consortium name="The Broad Institute Genomics Platform"/>
            <consortium name="The Broad Institute Genome Sequencing Center for Infectious Disease"/>
            <person name="Wu L."/>
            <person name="Ma J."/>
        </authorList>
    </citation>
    <scope>NUCLEOTIDE SEQUENCE [LARGE SCALE GENOMIC DNA]</scope>
    <source>
        <strain evidence="5">NBRC 102407</strain>
    </source>
</reference>
<accession>A0ABQ6F6A1</accession>
<dbReference type="NCBIfam" id="TIGR02595">
    <property type="entry name" value="PEP_CTERM"/>
    <property type="match status" value="1"/>
</dbReference>
<evidence type="ECO:0000313" key="4">
    <source>
        <dbReference type="EMBL" id="GLT20769.1"/>
    </source>
</evidence>
<keyword evidence="1" id="KW-0732">Signal</keyword>
<feature type="signal peptide" evidence="1">
    <location>
        <begin position="1"/>
        <end position="49"/>
    </location>
</feature>
<dbReference type="InterPro" id="IPR013424">
    <property type="entry name" value="Ice-binding_C"/>
</dbReference>
<evidence type="ECO:0000313" key="5">
    <source>
        <dbReference type="Proteomes" id="UP001157167"/>
    </source>
</evidence>
<evidence type="ECO:0000256" key="1">
    <source>
        <dbReference type="SAM" id="SignalP"/>
    </source>
</evidence>
<feature type="chain" id="PRO_5045245922" description="PEP-CTERM protein-sorting domain-containing protein" evidence="1">
    <location>
        <begin position="50"/>
        <end position="299"/>
    </location>
</feature>
<comment type="caution">
    <text evidence="4">The sequence shown here is derived from an EMBL/GenBank/DDBJ whole genome shotgun (WGS) entry which is preliminary data.</text>
</comment>
<feature type="domain" description="Ice-binding protein C-terminal" evidence="2">
    <location>
        <begin position="275"/>
        <end position="298"/>
    </location>
</feature>
<protein>
    <recommendedName>
        <fullName evidence="6">PEP-CTERM protein-sorting domain-containing protein</fullName>
    </recommendedName>
</protein>
<proteinExistence type="predicted"/>
<dbReference type="InterPro" id="IPR058500">
    <property type="entry name" value="DUF8187"/>
</dbReference>
<dbReference type="Pfam" id="PF07589">
    <property type="entry name" value="PEP-CTERM"/>
    <property type="match status" value="1"/>
</dbReference>
<evidence type="ECO:0000259" key="3">
    <source>
        <dbReference type="Pfam" id="PF26598"/>
    </source>
</evidence>
<dbReference type="Pfam" id="PF26598">
    <property type="entry name" value="DUF8187"/>
    <property type="match status" value="1"/>
</dbReference>